<protein>
    <submittedName>
        <fullName evidence="1">Uncharacterized protein</fullName>
    </submittedName>
</protein>
<keyword evidence="2" id="KW-1185">Reference proteome</keyword>
<dbReference type="EMBL" id="JAIWYP010000007">
    <property type="protein sequence ID" value="KAH3794175.1"/>
    <property type="molecule type" value="Genomic_DNA"/>
</dbReference>
<evidence type="ECO:0000313" key="1">
    <source>
        <dbReference type="EMBL" id="KAH3794175.1"/>
    </source>
</evidence>
<comment type="caution">
    <text evidence="1">The sequence shown here is derived from an EMBL/GenBank/DDBJ whole genome shotgun (WGS) entry which is preliminary data.</text>
</comment>
<accession>A0A9D4FCM0</accession>
<reference evidence="1" key="2">
    <citation type="submission" date="2020-11" db="EMBL/GenBank/DDBJ databases">
        <authorList>
            <person name="McCartney M.A."/>
            <person name="Auch B."/>
            <person name="Kono T."/>
            <person name="Mallez S."/>
            <person name="Becker A."/>
            <person name="Gohl D.M."/>
            <person name="Silverstein K.A.T."/>
            <person name="Koren S."/>
            <person name="Bechman K.B."/>
            <person name="Herman A."/>
            <person name="Abrahante J.E."/>
            <person name="Garbe J."/>
        </authorList>
    </citation>
    <scope>NUCLEOTIDE SEQUENCE</scope>
    <source>
        <strain evidence="1">Duluth1</strain>
        <tissue evidence="1">Whole animal</tissue>
    </source>
</reference>
<gene>
    <name evidence="1" type="ORF">DPMN_147706</name>
</gene>
<name>A0A9D4FCM0_DREPO</name>
<dbReference type="Proteomes" id="UP000828390">
    <property type="component" value="Unassembled WGS sequence"/>
</dbReference>
<reference evidence="1" key="1">
    <citation type="journal article" date="2019" name="bioRxiv">
        <title>The Genome of the Zebra Mussel, Dreissena polymorpha: A Resource for Invasive Species Research.</title>
        <authorList>
            <person name="McCartney M.A."/>
            <person name="Auch B."/>
            <person name="Kono T."/>
            <person name="Mallez S."/>
            <person name="Zhang Y."/>
            <person name="Obille A."/>
            <person name="Becker A."/>
            <person name="Abrahante J.E."/>
            <person name="Garbe J."/>
            <person name="Badalamenti J.P."/>
            <person name="Herman A."/>
            <person name="Mangelson H."/>
            <person name="Liachko I."/>
            <person name="Sullivan S."/>
            <person name="Sone E.D."/>
            <person name="Koren S."/>
            <person name="Silverstein K.A.T."/>
            <person name="Beckman K.B."/>
            <person name="Gohl D.M."/>
        </authorList>
    </citation>
    <scope>NUCLEOTIDE SEQUENCE</scope>
    <source>
        <strain evidence="1">Duluth1</strain>
        <tissue evidence="1">Whole animal</tissue>
    </source>
</reference>
<evidence type="ECO:0000313" key="2">
    <source>
        <dbReference type="Proteomes" id="UP000828390"/>
    </source>
</evidence>
<organism evidence="1 2">
    <name type="scientific">Dreissena polymorpha</name>
    <name type="common">Zebra mussel</name>
    <name type="synonym">Mytilus polymorpha</name>
    <dbReference type="NCBI Taxonomy" id="45954"/>
    <lineage>
        <taxon>Eukaryota</taxon>
        <taxon>Metazoa</taxon>
        <taxon>Spiralia</taxon>
        <taxon>Lophotrochozoa</taxon>
        <taxon>Mollusca</taxon>
        <taxon>Bivalvia</taxon>
        <taxon>Autobranchia</taxon>
        <taxon>Heteroconchia</taxon>
        <taxon>Euheterodonta</taxon>
        <taxon>Imparidentia</taxon>
        <taxon>Neoheterodontei</taxon>
        <taxon>Myida</taxon>
        <taxon>Dreissenoidea</taxon>
        <taxon>Dreissenidae</taxon>
        <taxon>Dreissena</taxon>
    </lineage>
</organism>
<sequence length="347" mass="38384">MNLTYVFYTICIVSIIRCQFVSGKECLLIHALFDGHNVTLTFTTRQNQTYGNPEVKPNNAFHCEWIYDRSNNAYTCVSFNYSQTHKGYVQVAYGPCTSQWVWLDLTASPALGPRQNVDGCEDCLIAAIGEWKDISCSLSTYMHQTWNVTITINNNTSNALKYSTERYRYRVIYNVKDIDHMAIVVCTMASTFITLIDITRLYVKGTQASQLPFSTHVVSNVVNPKTTKSALRISTQIKETSTGTLTSQLPFSTHVVSSDGSPKTTKSAFTISTLITEPSKVSSDGSPKTTKSALTIPTPIKETSTDMLKLRHIFSAVYAPEGGQVVIALSVCQSVSPTVRLSVTLCV</sequence>
<dbReference type="AlphaFoldDB" id="A0A9D4FCM0"/>
<proteinExistence type="predicted"/>